<sequence>MSSGLDISFLRNSHPRHTGPYLHKLALSSNDNIAISEELIQAIAAEFQPPRIYKLWLCACPDETALAFGLRQTTSIYVRSVSIKALYGWFRTDRCGHVWRALGGTDGIAALLATFSVNHIKMFSKYVGRCSTSEPARDERQELLTDLMQVLASAVIHGSTNARNPDRRPLLDAYVPLVYGCRPAFRDSWINHEALPELEMYKVMATNTDWYQQQCLKLAARGDEKLWIYKSLLTALPPGPSAEHPTIPKSTVFAAKVLQIFVENGVRLRKDKWHQGRLGSAMLAIIRRLARPEIPLAFALQTVRLMSMCASEHIVAESRAFGVKYQEYLKDITRLWQRNPDAFEPVLSNLFPTFQNDIESLIEATREAKLAFRYRRFTWQLSSQLSIDVEGFDQLRFVICPIPRKLFTMLPEDESRDLFERFVLAKGDDLKWMVGKIIYEATSQQANPDLDLLRLQLTTDNQLRLDDGMEKVSKYRLMAERERNPDLRIHWLTAAASMAVGSGSLDLLQDVLIWARRYNRDPNVSAFYRSWNMLRGDETVRLLSGIPENLRIDTDVASIAANVRKGNGITLLLLETATMCQKEPGFYANHWSEVQRLFVDIVQVRLNSIKRLHKLLGISEDQVFAVVWDDTLSSLLKAEKLGLDERNQSLQYHEFDGPLAVWGTGEIIVRDPSIASLRFINELAAQRHELWRQHRSTMHPAVTALQAPWTQGLPIQALDVITVEGILPGGSLPFLEQRAREIVFLPREYAQRPVPEDLETKAAIGCFVDDYARALGIYLSWCDEKELRRRRESAWAYATSSLSEGRLSVPEARAYWGDIFTNAGAPPSKFESVSFPERSPPALPLPDKADELQEWNPDPILNPVVSEKRKLEPTCLDCFTHPTYGKDTTYSLDTPCPKIGPFRVPDFWDLERFGPMIPPDAMEAFIAASLLLVDAKSKADSKILSAPFPPTAPRFPALFLDSDFIESQRDFDAFPSKLLKDTPPALLEQLAAKLVSDICASDDPSPALVRWAFRTVKLLACSDKPGSAVPYVVKTLVGLPEQSSWHRILLHPGVLKRLSAEESKALVTGLAQLILESARAHAAKDQISRAPGVDSSEDIEMTSAPFVKVTTVKLLAQLMNHAGFIDEGSSVGVLVNLFRESGHVDIRVAAVESLLAILRSTNDRNIEASVMNALEEHIVPIAADFNERAPMTEQKWKKYGESNEMPQVTFNIDAPVRSALLRYMELHSDAAQKRGLVQRLFLPLVRQSVDNIARWTALFLRVNNAASLESLLPPAFGNHDLLSWLLSRSTEHMPVKAFKIFSDQAIIAANPPSAMKAFIKRIEDNKPRTEAFETFLRFSKSGALAMSRTTVSDLLKQGKFATAEDAAANDLLTPEHLQSHERRVIDNLLTCYDDSIERWQRYTRGYVTPVRMEEKRRLRWHQYCRPLVQYMIERVESQRTPQWQQDPNRQPARLPDMFPMRLWLLTYPSIPRPDGSKDDEQREDLARELREVIAELAASGRPYHAPFKLVSEAAKGCYEEDWAFIAWRLGALDDEQVHRQMTVEELLRIELADSLLQGAKKPLKSQKELLGVEIMLRQWRNSFDEDVRDRGIATSLMLSEKAKTSREALPVFLHGLIG</sequence>
<name>A0AB34KYY9_9PEZI</name>
<keyword evidence="2" id="KW-1185">Reference proteome</keyword>
<reference evidence="1 2" key="1">
    <citation type="journal article" date="2020" name="Microbiol. Resour. Announc.">
        <title>Draft Genome Sequence of a Cladosporium Species Isolated from the Mesophotic Ascidian Didemnum maculosum.</title>
        <authorList>
            <person name="Gioti A."/>
            <person name="Siaperas R."/>
            <person name="Nikolaivits E."/>
            <person name="Le Goff G."/>
            <person name="Ouazzani J."/>
            <person name="Kotoulas G."/>
            <person name="Topakas E."/>
        </authorList>
    </citation>
    <scope>NUCLEOTIDE SEQUENCE [LARGE SCALE GENOMIC DNA]</scope>
    <source>
        <strain evidence="1 2">TM138-S3</strain>
    </source>
</reference>
<dbReference type="EMBL" id="JAAQHG020000004">
    <property type="protein sequence ID" value="KAL1589471.1"/>
    <property type="molecule type" value="Genomic_DNA"/>
</dbReference>
<proteinExistence type="predicted"/>
<protein>
    <submittedName>
        <fullName evidence="1">Uncharacterized protein</fullName>
    </submittedName>
</protein>
<dbReference type="Proteomes" id="UP000803884">
    <property type="component" value="Unassembled WGS sequence"/>
</dbReference>
<accession>A0AB34KYY9</accession>
<comment type="caution">
    <text evidence="1">The sequence shown here is derived from an EMBL/GenBank/DDBJ whole genome shotgun (WGS) entry which is preliminary data.</text>
</comment>
<evidence type="ECO:0000313" key="1">
    <source>
        <dbReference type="EMBL" id="KAL1589471.1"/>
    </source>
</evidence>
<organism evidence="1 2">
    <name type="scientific">Cladosporium halotolerans</name>
    <dbReference type="NCBI Taxonomy" id="1052096"/>
    <lineage>
        <taxon>Eukaryota</taxon>
        <taxon>Fungi</taxon>
        <taxon>Dikarya</taxon>
        <taxon>Ascomycota</taxon>
        <taxon>Pezizomycotina</taxon>
        <taxon>Dothideomycetes</taxon>
        <taxon>Dothideomycetidae</taxon>
        <taxon>Cladosporiales</taxon>
        <taxon>Cladosporiaceae</taxon>
        <taxon>Cladosporium</taxon>
    </lineage>
</organism>
<evidence type="ECO:0000313" key="2">
    <source>
        <dbReference type="Proteomes" id="UP000803884"/>
    </source>
</evidence>
<dbReference type="InterPro" id="IPR016024">
    <property type="entry name" value="ARM-type_fold"/>
</dbReference>
<gene>
    <name evidence="1" type="ORF">WHR41_01820</name>
</gene>
<dbReference type="GeneID" id="96003264"/>
<dbReference type="SUPFAM" id="SSF48371">
    <property type="entry name" value="ARM repeat"/>
    <property type="match status" value="1"/>
</dbReference>
<dbReference type="RefSeq" id="XP_069232576.1">
    <property type="nucleotide sequence ID" value="XM_069370426.1"/>
</dbReference>